<dbReference type="PANTHER" id="PTHR18968">
    <property type="entry name" value="THIAMINE PYROPHOSPHATE ENZYMES"/>
    <property type="match status" value="1"/>
</dbReference>
<keyword evidence="4" id="KW-0479">Metal-binding</keyword>
<protein>
    <submittedName>
        <fullName evidence="10">Thiamine pyrophosphate-binding enzyme family protein</fullName>
    </submittedName>
</protein>
<dbReference type="KEGG" id="dfa:DFA_03065"/>
<dbReference type="Gene3D" id="3.40.50.970">
    <property type="match status" value="2"/>
</dbReference>
<accession>F4PGI6</accession>
<dbReference type="PANTHER" id="PTHR18968:SF166">
    <property type="entry name" value="2-HYDROXYACYL-COA LYASE 2"/>
    <property type="match status" value="1"/>
</dbReference>
<dbReference type="AlphaFoldDB" id="F4PGI6"/>
<organism evidence="10 11">
    <name type="scientific">Cavenderia fasciculata</name>
    <name type="common">Slime mold</name>
    <name type="synonym">Dictyostelium fasciculatum</name>
    <dbReference type="NCBI Taxonomy" id="261658"/>
    <lineage>
        <taxon>Eukaryota</taxon>
        <taxon>Amoebozoa</taxon>
        <taxon>Evosea</taxon>
        <taxon>Eumycetozoa</taxon>
        <taxon>Dictyostelia</taxon>
        <taxon>Acytosteliales</taxon>
        <taxon>Cavenderiaceae</taxon>
        <taxon>Cavenderia</taxon>
    </lineage>
</organism>
<dbReference type="GO" id="GO:0009099">
    <property type="term" value="P:L-valine biosynthetic process"/>
    <property type="evidence" value="ECO:0007669"/>
    <property type="project" value="TreeGrafter"/>
</dbReference>
<dbReference type="InterPro" id="IPR045229">
    <property type="entry name" value="TPP_enz"/>
</dbReference>
<comment type="cofactor">
    <cofactor evidence="1">
        <name>Mg(2+)</name>
        <dbReference type="ChEBI" id="CHEBI:18420"/>
    </cofactor>
</comment>
<gene>
    <name evidence="10" type="primary">ilvB</name>
    <name evidence="10" type="ORF">DFA_03065</name>
</gene>
<feature type="domain" description="Thiamine pyrophosphate enzyme central" evidence="7">
    <location>
        <begin position="277"/>
        <end position="408"/>
    </location>
</feature>
<evidence type="ECO:0000259" key="8">
    <source>
        <dbReference type="Pfam" id="PF02775"/>
    </source>
</evidence>
<evidence type="ECO:0000313" key="10">
    <source>
        <dbReference type="EMBL" id="EGG24820.1"/>
    </source>
</evidence>
<proteinExistence type="inferred from homology"/>
<dbReference type="SUPFAM" id="SSF52467">
    <property type="entry name" value="DHS-like NAD/FAD-binding domain"/>
    <property type="match status" value="1"/>
</dbReference>
<evidence type="ECO:0000256" key="2">
    <source>
        <dbReference type="ARBA" id="ARBA00001964"/>
    </source>
</evidence>
<dbReference type="CDD" id="cd02004">
    <property type="entry name" value="TPP_BZL_OCoD_HPCL"/>
    <property type="match status" value="1"/>
</dbReference>
<feature type="domain" description="Thiamine pyrophosphate enzyme N-terminal TPP-binding" evidence="9">
    <location>
        <begin position="52"/>
        <end position="167"/>
    </location>
</feature>
<dbReference type="Gene3D" id="3.40.50.1220">
    <property type="entry name" value="TPP-binding domain"/>
    <property type="match status" value="1"/>
</dbReference>
<dbReference type="InterPro" id="IPR029061">
    <property type="entry name" value="THDP-binding"/>
</dbReference>
<dbReference type="InterPro" id="IPR012000">
    <property type="entry name" value="Thiamin_PyroP_enz_cen_dom"/>
</dbReference>
<dbReference type="GeneID" id="14877352"/>
<evidence type="ECO:0000256" key="3">
    <source>
        <dbReference type="ARBA" id="ARBA00007812"/>
    </source>
</evidence>
<dbReference type="FunFam" id="3.40.50.970:FF:000007">
    <property type="entry name" value="Acetolactate synthase"/>
    <property type="match status" value="1"/>
</dbReference>
<dbReference type="RefSeq" id="XP_004362671.1">
    <property type="nucleotide sequence ID" value="XM_004362614.1"/>
</dbReference>
<dbReference type="Pfam" id="PF02776">
    <property type="entry name" value="TPP_enzyme_N"/>
    <property type="match status" value="1"/>
</dbReference>
<reference evidence="11" key="1">
    <citation type="journal article" date="2011" name="Genome Res.">
        <title>Phylogeny-wide analysis of social amoeba genomes highlights ancient origins for complex intercellular communication.</title>
        <authorList>
            <person name="Heidel A.J."/>
            <person name="Lawal H.M."/>
            <person name="Felder M."/>
            <person name="Schilde C."/>
            <person name="Helps N.R."/>
            <person name="Tunggal B."/>
            <person name="Rivero F."/>
            <person name="John U."/>
            <person name="Schleicher M."/>
            <person name="Eichinger L."/>
            <person name="Platzer M."/>
            <person name="Noegel A.A."/>
            <person name="Schaap P."/>
            <person name="Gloeckner G."/>
        </authorList>
    </citation>
    <scope>NUCLEOTIDE SEQUENCE [LARGE SCALE GENOMIC DNA]</scope>
    <source>
        <strain evidence="11">SH3</strain>
    </source>
</reference>
<dbReference type="GO" id="GO:0000287">
    <property type="term" value="F:magnesium ion binding"/>
    <property type="evidence" value="ECO:0007669"/>
    <property type="project" value="InterPro"/>
</dbReference>
<comment type="similarity">
    <text evidence="3 6">Belongs to the TPP enzyme family.</text>
</comment>
<comment type="cofactor">
    <cofactor evidence="2">
        <name>thiamine diphosphate</name>
        <dbReference type="ChEBI" id="CHEBI:58937"/>
    </cofactor>
</comment>
<dbReference type="SUPFAM" id="SSF52518">
    <property type="entry name" value="Thiamin diphosphate-binding fold (THDP-binding)"/>
    <property type="match status" value="2"/>
</dbReference>
<dbReference type="InterPro" id="IPR012001">
    <property type="entry name" value="Thiamin_PyroP_enz_TPP-bd_dom"/>
</dbReference>
<dbReference type="InterPro" id="IPR029035">
    <property type="entry name" value="DHS-like_NAD/FAD-binding_dom"/>
</dbReference>
<dbReference type="OMA" id="AQMLHVY"/>
<evidence type="ECO:0000256" key="5">
    <source>
        <dbReference type="ARBA" id="ARBA00023052"/>
    </source>
</evidence>
<evidence type="ECO:0000313" key="11">
    <source>
        <dbReference type="Proteomes" id="UP000007797"/>
    </source>
</evidence>
<dbReference type="Proteomes" id="UP000007797">
    <property type="component" value="Unassembled WGS sequence"/>
</dbReference>
<dbReference type="GO" id="GO:0009097">
    <property type="term" value="P:isoleucine biosynthetic process"/>
    <property type="evidence" value="ECO:0007669"/>
    <property type="project" value="TreeGrafter"/>
</dbReference>
<dbReference type="GO" id="GO:0003984">
    <property type="term" value="F:acetolactate synthase activity"/>
    <property type="evidence" value="ECO:0007669"/>
    <property type="project" value="TreeGrafter"/>
</dbReference>
<dbReference type="Pfam" id="PF02775">
    <property type="entry name" value="TPP_enzyme_C"/>
    <property type="match status" value="1"/>
</dbReference>
<dbReference type="GO" id="GO:0030976">
    <property type="term" value="F:thiamine pyrophosphate binding"/>
    <property type="evidence" value="ECO:0007669"/>
    <property type="project" value="InterPro"/>
</dbReference>
<dbReference type="EMBL" id="GL883006">
    <property type="protein sequence ID" value="EGG24820.1"/>
    <property type="molecule type" value="Genomic_DNA"/>
</dbReference>
<dbReference type="STRING" id="1054147.F4PGI6"/>
<evidence type="ECO:0000256" key="1">
    <source>
        <dbReference type="ARBA" id="ARBA00001946"/>
    </source>
</evidence>
<dbReference type="GO" id="GO:0050660">
    <property type="term" value="F:flavin adenine dinucleotide binding"/>
    <property type="evidence" value="ECO:0007669"/>
    <property type="project" value="TreeGrafter"/>
</dbReference>
<evidence type="ECO:0000256" key="4">
    <source>
        <dbReference type="ARBA" id="ARBA00022723"/>
    </source>
</evidence>
<evidence type="ECO:0000259" key="9">
    <source>
        <dbReference type="Pfam" id="PF02776"/>
    </source>
</evidence>
<dbReference type="InterPro" id="IPR011766">
    <property type="entry name" value="TPP_enzyme_TPP-bd"/>
</dbReference>
<name>F4PGI6_CACFS</name>
<evidence type="ECO:0000259" key="7">
    <source>
        <dbReference type="Pfam" id="PF00205"/>
    </source>
</evidence>
<keyword evidence="11" id="KW-1185">Reference proteome</keyword>
<dbReference type="PROSITE" id="PS00187">
    <property type="entry name" value="TPP_ENZYMES"/>
    <property type="match status" value="1"/>
</dbReference>
<dbReference type="CDD" id="cd07035">
    <property type="entry name" value="TPP_PYR_POX_like"/>
    <property type="match status" value="1"/>
</dbReference>
<dbReference type="GO" id="GO:0005948">
    <property type="term" value="C:acetolactate synthase complex"/>
    <property type="evidence" value="ECO:0007669"/>
    <property type="project" value="TreeGrafter"/>
</dbReference>
<keyword evidence="5 6" id="KW-0786">Thiamine pyrophosphate</keyword>
<feature type="domain" description="Thiamine pyrophosphate enzyme TPP-binding" evidence="8">
    <location>
        <begin position="484"/>
        <end position="633"/>
    </location>
</feature>
<dbReference type="OrthoDB" id="16262at2759"/>
<dbReference type="InterPro" id="IPR000399">
    <property type="entry name" value="TPP-bd_CS"/>
</dbReference>
<sequence length="648" mass="69893">MDSKKQLIYIASAAAGAAGVLASGLLVKHVYDNRMVTGSENVEVYHFDGQATGGRLIAKVLKNHGVKFIFTLIGGHISPILIGCDAEGIRVIDVRHEVTTVFAADAVSRLSGIPGVAAVTAGPGLTNTITAVKNAQMAQSPLILIGGATSDLLKGKGSLQDIDQFALMRPHVKWSAHVSRVADIVPAVRKAFFEAQSGTPGPVFLEFPIDTLYPQPVATGWYLKNASATTSLSGRIINAYMNYHLNKIFSVYQSDVLIPAPYKPNVVKSSKSAYLHTARLLKQAQRPVIVVGAQAMLIGGIGKDAITPEELQLAVQRLNIPVFTSNSARGLMGANHERLFRHCRSHALKTADLVILAGVVCDFRLGYGKSIGHSAKVVSINRDFGDLYKNRSPTYGYNADPATFLVKLAAEVDRFDPPQAWASWIESLAKLDIKRTVEISDKAQDDSQLLKPTGPNQPKNFLNPLRLLKTFDQHLGNKTVLVADGGDFVASAAYIVRPRGPLCWLDPGSFGTLGVAAGFALGAKLVKPDHDVWIIFGDGACGYSIPEYDTFVRHKIAIGAIVGNDACWMQILREQQESLHSDVACNLAYTDYDQVVQAFGGQGLHADTDEQFESAMIKAKEILAQQNTPVLINAIIAKSDFRKGSISV</sequence>
<evidence type="ECO:0000256" key="6">
    <source>
        <dbReference type="RuleBase" id="RU362132"/>
    </source>
</evidence>
<dbReference type="Pfam" id="PF00205">
    <property type="entry name" value="TPP_enzyme_M"/>
    <property type="match status" value="1"/>
</dbReference>